<evidence type="ECO:0000313" key="3">
    <source>
        <dbReference type="EMBL" id="EON91939.1"/>
    </source>
</evidence>
<dbReference type="Proteomes" id="UP000016540">
    <property type="component" value="Unassembled WGS sequence"/>
</dbReference>
<dbReference type="EMBL" id="ASAD01000011">
    <property type="protein sequence ID" value="EON91939.1"/>
    <property type="molecule type" value="Genomic_DNA"/>
</dbReference>
<proteinExistence type="predicted"/>
<dbReference type="STRING" id="1318628.MARLIPOL_09956"/>
<feature type="coiled-coil region" evidence="1">
    <location>
        <begin position="35"/>
        <end position="62"/>
    </location>
</feature>
<dbReference type="HOGENOM" id="CLU_2523621_0_0_6"/>
<evidence type="ECO:0000256" key="1">
    <source>
        <dbReference type="SAM" id="Coils"/>
    </source>
</evidence>
<gene>
    <name evidence="3" type="ORF">MARLIPOL_09956</name>
</gene>
<keyword evidence="2" id="KW-0812">Transmembrane</keyword>
<dbReference type="PATRIC" id="fig|1318628.3.peg.1985"/>
<protein>
    <submittedName>
        <fullName evidence="3">Uncharacterized protein</fullName>
    </submittedName>
</protein>
<reference evidence="3 4" key="1">
    <citation type="journal article" date="2013" name="Genome Announc.">
        <title>Draft Genome Sequence of the Moderately Halophilic Bacterium Marinobacter lipolyticus Strain SM19.</title>
        <authorList>
            <person name="Papke R.T."/>
            <person name="de la Haba R.R."/>
            <person name="Infante-Dominguez C."/>
            <person name="Perez D."/>
            <person name="Sanchez-Porro C."/>
            <person name="Lapierre P."/>
            <person name="Ventosa A."/>
        </authorList>
    </citation>
    <scope>NUCLEOTIDE SEQUENCE [LARGE SCALE GENOMIC DNA]</scope>
    <source>
        <strain evidence="3 4">SM19</strain>
    </source>
</reference>
<name>R8B047_9GAMM</name>
<organism evidence="3 4">
    <name type="scientific">Marinobacter lipolyticus SM19</name>
    <dbReference type="NCBI Taxonomy" id="1318628"/>
    <lineage>
        <taxon>Bacteria</taxon>
        <taxon>Pseudomonadati</taxon>
        <taxon>Pseudomonadota</taxon>
        <taxon>Gammaproteobacteria</taxon>
        <taxon>Pseudomonadales</taxon>
        <taxon>Marinobacteraceae</taxon>
        <taxon>Marinobacter</taxon>
    </lineage>
</organism>
<evidence type="ECO:0000313" key="4">
    <source>
        <dbReference type="Proteomes" id="UP000016540"/>
    </source>
</evidence>
<dbReference type="OrthoDB" id="9985031at2"/>
<keyword evidence="1" id="KW-0175">Coiled coil</keyword>
<evidence type="ECO:0000256" key="2">
    <source>
        <dbReference type="SAM" id="Phobius"/>
    </source>
</evidence>
<sequence>MSAYEELEAMSLEELKKTYDRLSRTTAKGLGFYREEIARREAKAMEQQMQAMTRQVRNMTIAILLLTVVNFVAVCIPLVQSVIG</sequence>
<comment type="caution">
    <text evidence="3">The sequence shown here is derived from an EMBL/GenBank/DDBJ whole genome shotgun (WGS) entry which is preliminary data.</text>
</comment>
<feature type="transmembrane region" description="Helical" evidence="2">
    <location>
        <begin position="59"/>
        <end position="83"/>
    </location>
</feature>
<keyword evidence="2" id="KW-1133">Transmembrane helix</keyword>
<keyword evidence="4" id="KW-1185">Reference proteome</keyword>
<keyword evidence="2" id="KW-0472">Membrane</keyword>
<dbReference type="AlphaFoldDB" id="R8B047"/>
<accession>R8B047</accession>